<name>A0A0K1PDY6_9BACT</name>
<dbReference type="InterPro" id="IPR050512">
    <property type="entry name" value="Sulf_AdTrans/APS_kinase"/>
</dbReference>
<accession>A0A0K1PDY6</accession>
<proteinExistence type="predicted"/>
<feature type="domain" description="APS kinase" evidence="3">
    <location>
        <begin position="5"/>
        <end position="153"/>
    </location>
</feature>
<dbReference type="GO" id="GO:0005737">
    <property type="term" value="C:cytoplasm"/>
    <property type="evidence" value="ECO:0007669"/>
    <property type="project" value="TreeGrafter"/>
</dbReference>
<sequence length="418" mass="42905">METQQGFTLWLTGMSGAGKSTLASYVARRFPLIGRRVELLDMSELEDLAPEGPDASNEIRDRNVRLLGWVARLLTRSGAIPVVASVSPHREVRDEQRRAIGRFVELFVDSPFETLLERDTRGIYRRALAGELQDVVGVQSPYEPPVSPEIQVDMGVGGVEAVAAQVFDRLANLGYITQQDRDVLVNGSAPPVEIQAVPEPPKAKKAKAKPVAAIQMRLPVEPADASQAAGAKARPAKASKPAEARAAPAKASKQAESAKPAAAAKASKPAAAKEGSAKVEKPAAAKAAPAKAAKPAVAKTPPAKASKPAEAKAAPAKASKPADAKAASAKASKPAEAKTAPAKAPKPAEAKAAPAKASKPAAAKAAPAKASKPAAAKSAPAKAAKPAAEKAAAKTPPETGRKTAPKSAAAKVAKPSRR</sequence>
<dbReference type="InterPro" id="IPR027417">
    <property type="entry name" value="P-loop_NTPase"/>
</dbReference>
<feature type="compositionally biased region" description="Low complexity" evidence="2">
    <location>
        <begin position="284"/>
        <end position="386"/>
    </location>
</feature>
<evidence type="ECO:0000256" key="2">
    <source>
        <dbReference type="SAM" id="MobiDB-lite"/>
    </source>
</evidence>
<dbReference type="GO" id="GO:0005524">
    <property type="term" value="F:ATP binding"/>
    <property type="evidence" value="ECO:0007669"/>
    <property type="project" value="InterPro"/>
</dbReference>
<organism evidence="4 5">
    <name type="scientific">Vulgatibacter incomptus</name>
    <dbReference type="NCBI Taxonomy" id="1391653"/>
    <lineage>
        <taxon>Bacteria</taxon>
        <taxon>Pseudomonadati</taxon>
        <taxon>Myxococcota</taxon>
        <taxon>Myxococcia</taxon>
        <taxon>Myxococcales</taxon>
        <taxon>Cystobacterineae</taxon>
        <taxon>Vulgatibacteraceae</taxon>
        <taxon>Vulgatibacter</taxon>
    </lineage>
</organism>
<evidence type="ECO:0000259" key="3">
    <source>
        <dbReference type="Pfam" id="PF01583"/>
    </source>
</evidence>
<keyword evidence="5" id="KW-1185">Reference proteome</keyword>
<dbReference type="InterPro" id="IPR059117">
    <property type="entry name" value="APS_kinase_dom"/>
</dbReference>
<gene>
    <name evidence="4" type="ORF">AKJ08_2135</name>
</gene>
<feature type="compositionally biased region" description="Low complexity" evidence="2">
    <location>
        <begin position="405"/>
        <end position="418"/>
    </location>
</feature>
<dbReference type="GO" id="GO:0019379">
    <property type="term" value="P:sulfate assimilation, phosphoadenylyl sulfate reduction by phosphoadenylyl-sulfate reductase (thioredoxin)"/>
    <property type="evidence" value="ECO:0007669"/>
    <property type="project" value="TreeGrafter"/>
</dbReference>
<dbReference type="GO" id="GO:0004020">
    <property type="term" value="F:adenylylsulfate kinase activity"/>
    <property type="evidence" value="ECO:0007669"/>
    <property type="project" value="InterPro"/>
</dbReference>
<reference evidence="4 5" key="1">
    <citation type="submission" date="2015-08" db="EMBL/GenBank/DDBJ databases">
        <authorList>
            <person name="Babu N.S."/>
            <person name="Beckwith C.J."/>
            <person name="Beseler K.G."/>
            <person name="Brison A."/>
            <person name="Carone J.V."/>
            <person name="Caskin T.P."/>
            <person name="Diamond M."/>
            <person name="Durham M.E."/>
            <person name="Foxe J.M."/>
            <person name="Go M."/>
            <person name="Henderson B.A."/>
            <person name="Jones I.B."/>
            <person name="McGettigan J.A."/>
            <person name="Micheletti S.J."/>
            <person name="Nasrallah M.E."/>
            <person name="Ortiz D."/>
            <person name="Piller C.R."/>
            <person name="Privatt S.R."/>
            <person name="Schneider S.L."/>
            <person name="Sharp S."/>
            <person name="Smith T.C."/>
            <person name="Stanton J.D."/>
            <person name="Ullery H.E."/>
            <person name="Wilson R.J."/>
            <person name="Serrano M.G."/>
            <person name="Buck G."/>
            <person name="Lee V."/>
            <person name="Wang Y."/>
            <person name="Carvalho R."/>
            <person name="Voegtly L."/>
            <person name="Shi R."/>
            <person name="Duckworth R."/>
            <person name="Johnson A."/>
            <person name="Loviza R."/>
            <person name="Walstead R."/>
            <person name="Shah Z."/>
            <person name="Kiflezghi M."/>
            <person name="Wade K."/>
            <person name="Ball S.L."/>
            <person name="Bradley K.W."/>
            <person name="Asai D.J."/>
            <person name="Bowman C.A."/>
            <person name="Russell D.A."/>
            <person name="Pope W.H."/>
            <person name="Jacobs-Sera D."/>
            <person name="Hendrix R.W."/>
            <person name="Hatfull G.F."/>
        </authorList>
    </citation>
    <scope>NUCLEOTIDE SEQUENCE [LARGE SCALE GENOMIC DNA]</scope>
    <source>
        <strain evidence="4 5">DSM 27710</strain>
    </source>
</reference>
<dbReference type="SUPFAM" id="SSF52540">
    <property type="entry name" value="P-loop containing nucleoside triphosphate hydrolases"/>
    <property type="match status" value="1"/>
</dbReference>
<dbReference type="Pfam" id="PF01583">
    <property type="entry name" value="APS_kinase"/>
    <property type="match status" value="1"/>
</dbReference>
<dbReference type="EMBL" id="CP012332">
    <property type="protein sequence ID" value="AKU91748.1"/>
    <property type="molecule type" value="Genomic_DNA"/>
</dbReference>
<dbReference type="GO" id="GO:0010134">
    <property type="term" value="P:sulfate assimilation via adenylyl sulfate reduction"/>
    <property type="evidence" value="ECO:0007669"/>
    <property type="project" value="TreeGrafter"/>
</dbReference>
<dbReference type="RefSeq" id="WP_082343047.1">
    <property type="nucleotide sequence ID" value="NZ_CP012332.1"/>
</dbReference>
<evidence type="ECO:0000256" key="1">
    <source>
        <dbReference type="ARBA" id="ARBA00022679"/>
    </source>
</evidence>
<dbReference type="Proteomes" id="UP000055590">
    <property type="component" value="Chromosome"/>
</dbReference>
<dbReference type="CDD" id="cd02027">
    <property type="entry name" value="APSK"/>
    <property type="match status" value="1"/>
</dbReference>
<dbReference type="PANTHER" id="PTHR42700">
    <property type="entry name" value="SULFATE ADENYLYLTRANSFERASE"/>
    <property type="match status" value="1"/>
</dbReference>
<dbReference type="OrthoDB" id="9804504at2"/>
<keyword evidence="1" id="KW-0808">Transferase</keyword>
<dbReference type="KEGG" id="vin:AKJ08_2135"/>
<dbReference type="PANTHER" id="PTHR42700:SF1">
    <property type="entry name" value="SULFATE ADENYLYLTRANSFERASE"/>
    <property type="match status" value="1"/>
</dbReference>
<dbReference type="STRING" id="1391653.AKJ08_2135"/>
<protein>
    <submittedName>
        <fullName evidence="4">Low-complexity acidic protein</fullName>
    </submittedName>
</protein>
<dbReference type="AlphaFoldDB" id="A0A0K1PDY6"/>
<dbReference type="GO" id="GO:0004781">
    <property type="term" value="F:sulfate adenylyltransferase (ATP) activity"/>
    <property type="evidence" value="ECO:0007669"/>
    <property type="project" value="TreeGrafter"/>
</dbReference>
<feature type="region of interest" description="Disordered" evidence="2">
    <location>
        <begin position="225"/>
        <end position="418"/>
    </location>
</feature>
<evidence type="ECO:0000313" key="5">
    <source>
        <dbReference type="Proteomes" id="UP000055590"/>
    </source>
</evidence>
<evidence type="ECO:0000313" key="4">
    <source>
        <dbReference type="EMBL" id="AKU91748.1"/>
    </source>
</evidence>
<feature type="compositionally biased region" description="Low complexity" evidence="2">
    <location>
        <begin position="225"/>
        <end position="274"/>
    </location>
</feature>
<dbReference type="Gene3D" id="3.40.50.300">
    <property type="entry name" value="P-loop containing nucleotide triphosphate hydrolases"/>
    <property type="match status" value="1"/>
</dbReference>
<dbReference type="PATRIC" id="fig|1391653.3.peg.2230"/>